<dbReference type="EMBL" id="QTSX02000982">
    <property type="protein sequence ID" value="KAJ9083532.1"/>
    <property type="molecule type" value="Genomic_DNA"/>
</dbReference>
<gene>
    <name evidence="1" type="ORF">DSO57_1033823</name>
</gene>
<dbReference type="Proteomes" id="UP001165960">
    <property type="component" value="Unassembled WGS sequence"/>
</dbReference>
<keyword evidence="2" id="KW-1185">Reference proteome</keyword>
<name>A0ACC2U9T6_9FUNG</name>
<comment type="caution">
    <text evidence="1">The sequence shown here is derived from an EMBL/GenBank/DDBJ whole genome shotgun (WGS) entry which is preliminary data.</text>
</comment>
<evidence type="ECO:0000313" key="2">
    <source>
        <dbReference type="Proteomes" id="UP001165960"/>
    </source>
</evidence>
<accession>A0ACC2U9T6</accession>
<protein>
    <submittedName>
        <fullName evidence="1">Uncharacterized protein</fullName>
    </submittedName>
</protein>
<proteinExistence type="predicted"/>
<organism evidence="1 2">
    <name type="scientific">Entomophthora muscae</name>
    <dbReference type="NCBI Taxonomy" id="34485"/>
    <lineage>
        <taxon>Eukaryota</taxon>
        <taxon>Fungi</taxon>
        <taxon>Fungi incertae sedis</taxon>
        <taxon>Zoopagomycota</taxon>
        <taxon>Entomophthoromycotina</taxon>
        <taxon>Entomophthoromycetes</taxon>
        <taxon>Entomophthorales</taxon>
        <taxon>Entomophthoraceae</taxon>
        <taxon>Entomophthora</taxon>
    </lineage>
</organism>
<reference evidence="1" key="1">
    <citation type="submission" date="2022-04" db="EMBL/GenBank/DDBJ databases">
        <title>Genome of the entomopathogenic fungus Entomophthora muscae.</title>
        <authorList>
            <person name="Elya C."/>
            <person name="Lovett B.R."/>
            <person name="Lee E."/>
            <person name="Macias A.M."/>
            <person name="Hajek A.E."/>
            <person name="De Bivort B.L."/>
            <person name="Kasson M.T."/>
            <person name="De Fine Licht H.H."/>
            <person name="Stajich J.E."/>
        </authorList>
    </citation>
    <scope>NUCLEOTIDE SEQUENCE</scope>
    <source>
        <strain evidence="1">Berkeley</strain>
    </source>
</reference>
<evidence type="ECO:0000313" key="1">
    <source>
        <dbReference type="EMBL" id="KAJ9083532.1"/>
    </source>
</evidence>
<sequence>MSDEDYWPKDLDWWQIMKVPSGDLAPQQTDALPILRLDFHQLRAPVFRYRLYPSQQKLCEQVQASYYAVLCQKGRLLKGKV</sequence>